<sequence>MLNLYTISFLALQQCFAGPVDLQHPDHEGNSDIEYRRNTYEQSWRAELDIDLLNRQRCDQDFCSGTANSNDSSYVCGDARLGPTILPSCLPISSVVEGSSNYSRFGGLCPGEFLSAWTNYAPPGRQGWFFYPYADGFANNTAGKPIRGRLTLKPGTLVDRFGGVQGTFVAPAGSPYNQRALPPANLNHGPGNGPQVPHNYHIYQVNKSLVVLAGPVASWFGQPGYGTQFQLSSTIEYFLKEGVLEEVAVDEKCNLLIDSGQDWSWTPASGRLRLVNGMELED</sequence>
<proteinExistence type="predicted"/>
<keyword evidence="1" id="KW-0732">Signal</keyword>
<dbReference type="EMBL" id="JAGMVJ010000005">
    <property type="protein sequence ID" value="KAH7090664.1"/>
    <property type="molecule type" value="Genomic_DNA"/>
</dbReference>
<dbReference type="InterPro" id="IPR053024">
    <property type="entry name" value="Fungal_surface_NADase"/>
</dbReference>
<evidence type="ECO:0000313" key="3">
    <source>
        <dbReference type="EMBL" id="KAH7090664.1"/>
    </source>
</evidence>
<dbReference type="AlphaFoldDB" id="A0A8K0R9D5"/>
<dbReference type="GO" id="GO:0050135">
    <property type="term" value="F:NADP+ nucleosidase activity"/>
    <property type="evidence" value="ECO:0007669"/>
    <property type="project" value="InterPro"/>
</dbReference>
<reference evidence="3" key="1">
    <citation type="journal article" date="2021" name="Nat. Commun.">
        <title>Genetic determinants of endophytism in the Arabidopsis root mycobiome.</title>
        <authorList>
            <person name="Mesny F."/>
            <person name="Miyauchi S."/>
            <person name="Thiergart T."/>
            <person name="Pickel B."/>
            <person name="Atanasova L."/>
            <person name="Karlsson M."/>
            <person name="Huettel B."/>
            <person name="Barry K.W."/>
            <person name="Haridas S."/>
            <person name="Chen C."/>
            <person name="Bauer D."/>
            <person name="Andreopoulos W."/>
            <person name="Pangilinan J."/>
            <person name="LaButti K."/>
            <person name="Riley R."/>
            <person name="Lipzen A."/>
            <person name="Clum A."/>
            <person name="Drula E."/>
            <person name="Henrissat B."/>
            <person name="Kohler A."/>
            <person name="Grigoriev I.V."/>
            <person name="Martin F.M."/>
            <person name="Hacquard S."/>
        </authorList>
    </citation>
    <scope>NUCLEOTIDE SEQUENCE</scope>
    <source>
        <strain evidence="3">MPI-SDFR-AT-0120</strain>
    </source>
</reference>
<gene>
    <name evidence="3" type="ORF">FB567DRAFT_297302</name>
</gene>
<protein>
    <recommendedName>
        <fullName evidence="2">TNT domain-containing protein</fullName>
    </recommendedName>
</protein>
<comment type="caution">
    <text evidence="3">The sequence shown here is derived from an EMBL/GenBank/DDBJ whole genome shotgun (WGS) entry which is preliminary data.</text>
</comment>
<feature type="signal peptide" evidence="1">
    <location>
        <begin position="1"/>
        <end position="17"/>
    </location>
</feature>
<evidence type="ECO:0000259" key="2">
    <source>
        <dbReference type="Pfam" id="PF14021"/>
    </source>
</evidence>
<feature type="domain" description="TNT" evidence="2">
    <location>
        <begin position="151"/>
        <end position="247"/>
    </location>
</feature>
<dbReference type="PANTHER" id="PTHR42059:SF1">
    <property type="entry name" value="TNT DOMAIN-CONTAINING PROTEIN"/>
    <property type="match status" value="1"/>
</dbReference>
<dbReference type="OrthoDB" id="2923349at2759"/>
<accession>A0A8K0R9D5</accession>
<keyword evidence="4" id="KW-1185">Reference proteome</keyword>
<evidence type="ECO:0000313" key="4">
    <source>
        <dbReference type="Proteomes" id="UP000813461"/>
    </source>
</evidence>
<organism evidence="3 4">
    <name type="scientific">Paraphoma chrysanthemicola</name>
    <dbReference type="NCBI Taxonomy" id="798071"/>
    <lineage>
        <taxon>Eukaryota</taxon>
        <taxon>Fungi</taxon>
        <taxon>Dikarya</taxon>
        <taxon>Ascomycota</taxon>
        <taxon>Pezizomycotina</taxon>
        <taxon>Dothideomycetes</taxon>
        <taxon>Pleosporomycetidae</taxon>
        <taxon>Pleosporales</taxon>
        <taxon>Pleosporineae</taxon>
        <taxon>Phaeosphaeriaceae</taxon>
        <taxon>Paraphoma</taxon>
    </lineage>
</organism>
<name>A0A8K0R9D5_9PLEO</name>
<dbReference type="InterPro" id="IPR025331">
    <property type="entry name" value="TNT"/>
</dbReference>
<evidence type="ECO:0000256" key="1">
    <source>
        <dbReference type="SAM" id="SignalP"/>
    </source>
</evidence>
<dbReference type="PANTHER" id="PTHR42059">
    <property type="entry name" value="TNT DOMAIN-CONTAINING PROTEIN"/>
    <property type="match status" value="1"/>
</dbReference>
<dbReference type="Proteomes" id="UP000813461">
    <property type="component" value="Unassembled WGS sequence"/>
</dbReference>
<feature type="chain" id="PRO_5035453155" description="TNT domain-containing protein" evidence="1">
    <location>
        <begin position="18"/>
        <end position="282"/>
    </location>
</feature>
<dbReference type="Pfam" id="PF14021">
    <property type="entry name" value="TNT"/>
    <property type="match status" value="1"/>
</dbReference>